<organism evidence="1 2">
    <name type="scientific">Coleophoma crateriformis</name>
    <dbReference type="NCBI Taxonomy" id="565419"/>
    <lineage>
        <taxon>Eukaryota</taxon>
        <taxon>Fungi</taxon>
        <taxon>Dikarya</taxon>
        <taxon>Ascomycota</taxon>
        <taxon>Pezizomycotina</taxon>
        <taxon>Leotiomycetes</taxon>
        <taxon>Helotiales</taxon>
        <taxon>Dermateaceae</taxon>
        <taxon>Coleophoma</taxon>
    </lineage>
</organism>
<comment type="caution">
    <text evidence="1">The sequence shown here is derived from an EMBL/GenBank/DDBJ whole genome shotgun (WGS) entry which is preliminary data.</text>
</comment>
<dbReference type="Gene3D" id="3.30.70.270">
    <property type="match status" value="1"/>
</dbReference>
<accession>A0A3D8SA05</accession>
<dbReference type="SUPFAM" id="SSF56672">
    <property type="entry name" value="DNA/RNA polymerases"/>
    <property type="match status" value="1"/>
</dbReference>
<sequence>MSAGPIAQSKTAVVSLLETIATIPTERLRLKQLLYTWKNCFASRIKDVRPTDLIYHAIELIPGATPFCDTAPRYNNKDKAFADQVFPETEEEEVIIGGFIAWGRRLYFPKKGSDLLRVVHKFIPVNVSTIKPVYPMHNLEDVLDMVTPGISIYITADATNVY</sequence>
<proteinExistence type="predicted"/>
<dbReference type="Proteomes" id="UP000256328">
    <property type="component" value="Unassembled WGS sequence"/>
</dbReference>
<reference evidence="1 2" key="1">
    <citation type="journal article" date="2018" name="IMA Fungus">
        <title>IMA Genome-F 9: Draft genome sequence of Annulohypoxylon stygium, Aspergillus mulundensis, Berkeleyomyces basicola (syn. Thielaviopsis basicola), Ceratocystis smalleyi, two Cercospora beticola strains, Coleophoma cylindrospora, Fusarium fracticaudum, Phialophora cf. hyalina, and Morchella septimelata.</title>
        <authorList>
            <person name="Wingfield B.D."/>
            <person name="Bills G.F."/>
            <person name="Dong Y."/>
            <person name="Huang W."/>
            <person name="Nel W.J."/>
            <person name="Swalarsk-Parry B.S."/>
            <person name="Vaghefi N."/>
            <person name="Wilken P.M."/>
            <person name="An Z."/>
            <person name="de Beer Z.W."/>
            <person name="De Vos L."/>
            <person name="Chen L."/>
            <person name="Duong T.A."/>
            <person name="Gao Y."/>
            <person name="Hammerbacher A."/>
            <person name="Kikkert J.R."/>
            <person name="Li Y."/>
            <person name="Li H."/>
            <person name="Li K."/>
            <person name="Li Q."/>
            <person name="Liu X."/>
            <person name="Ma X."/>
            <person name="Naidoo K."/>
            <person name="Pethybridge S.J."/>
            <person name="Sun J."/>
            <person name="Steenkamp E.T."/>
            <person name="van der Nest M.A."/>
            <person name="van Wyk S."/>
            <person name="Wingfield M.J."/>
            <person name="Xiong C."/>
            <person name="Yue Q."/>
            <person name="Zhang X."/>
        </authorList>
    </citation>
    <scope>NUCLEOTIDE SEQUENCE [LARGE SCALE GENOMIC DNA]</scope>
    <source>
        <strain evidence="1 2">BP5796</strain>
    </source>
</reference>
<name>A0A3D8SA05_9HELO</name>
<dbReference type="EMBL" id="PDLN01000006">
    <property type="protein sequence ID" value="RDW83189.1"/>
    <property type="molecule type" value="Genomic_DNA"/>
</dbReference>
<evidence type="ECO:0000313" key="1">
    <source>
        <dbReference type="EMBL" id="RDW83189.1"/>
    </source>
</evidence>
<dbReference type="Gene3D" id="3.10.10.10">
    <property type="entry name" value="HIV Type 1 Reverse Transcriptase, subunit A, domain 1"/>
    <property type="match status" value="1"/>
</dbReference>
<protein>
    <submittedName>
        <fullName evidence="1">Uncharacterized protein</fullName>
    </submittedName>
</protein>
<dbReference type="InterPro" id="IPR043128">
    <property type="entry name" value="Rev_trsase/Diguanyl_cyclase"/>
</dbReference>
<keyword evidence="2" id="KW-1185">Reference proteome</keyword>
<gene>
    <name evidence="1" type="ORF">BP5796_04680</name>
</gene>
<evidence type="ECO:0000313" key="2">
    <source>
        <dbReference type="Proteomes" id="UP000256328"/>
    </source>
</evidence>
<dbReference type="InterPro" id="IPR043502">
    <property type="entry name" value="DNA/RNA_pol_sf"/>
</dbReference>
<dbReference type="AlphaFoldDB" id="A0A3D8SA05"/>
<dbReference type="OrthoDB" id="3563554at2759"/>